<dbReference type="PROSITE" id="PS50088">
    <property type="entry name" value="ANK_REPEAT"/>
    <property type="match status" value="1"/>
</dbReference>
<evidence type="ECO:0000313" key="1">
    <source>
        <dbReference type="EMBL" id="QBK89989.1"/>
    </source>
</evidence>
<protein>
    <submittedName>
        <fullName evidence="1">Ankyrin repeat protein</fullName>
    </submittedName>
</protein>
<dbReference type="Gene3D" id="1.25.40.20">
    <property type="entry name" value="Ankyrin repeat-containing domain"/>
    <property type="match status" value="1"/>
</dbReference>
<gene>
    <name evidence="1" type="ORF">LCPAC101_02720</name>
</gene>
<dbReference type="SUPFAM" id="SSF48403">
    <property type="entry name" value="Ankyrin repeat"/>
    <property type="match status" value="1"/>
</dbReference>
<dbReference type="InterPro" id="IPR002110">
    <property type="entry name" value="Ankyrin_rpt"/>
</dbReference>
<dbReference type="InterPro" id="IPR036770">
    <property type="entry name" value="Ankyrin_rpt-contain_sf"/>
</dbReference>
<accession>A0A481Z4Q6</accession>
<organism evidence="1">
    <name type="scientific">Pithovirus LCPAC101</name>
    <dbReference type="NCBI Taxonomy" id="2506586"/>
    <lineage>
        <taxon>Viruses</taxon>
        <taxon>Pithoviruses</taxon>
    </lineage>
</organism>
<dbReference type="PROSITE" id="PS50297">
    <property type="entry name" value="ANK_REP_REGION"/>
    <property type="match status" value="1"/>
</dbReference>
<dbReference type="EMBL" id="MK500451">
    <property type="protein sequence ID" value="QBK89989.1"/>
    <property type="molecule type" value="Genomic_DNA"/>
</dbReference>
<proteinExistence type="predicted"/>
<reference evidence="1" key="1">
    <citation type="journal article" date="2019" name="MBio">
        <title>Virus Genomes from Deep Sea Sediments Expand the Ocean Megavirome and Support Independent Origins of Viral Gigantism.</title>
        <authorList>
            <person name="Backstrom D."/>
            <person name="Yutin N."/>
            <person name="Jorgensen S.L."/>
            <person name="Dharamshi J."/>
            <person name="Homa F."/>
            <person name="Zaremba-Niedwiedzka K."/>
            <person name="Spang A."/>
            <person name="Wolf Y.I."/>
            <person name="Koonin E.V."/>
            <person name="Ettema T.J."/>
        </authorList>
    </citation>
    <scope>NUCLEOTIDE SEQUENCE</scope>
</reference>
<dbReference type="Pfam" id="PF00023">
    <property type="entry name" value="Ank"/>
    <property type="match status" value="1"/>
</dbReference>
<name>A0A481Z4Q6_9VIRU</name>
<sequence length="112" mass="12581">MSHVLNNLRELAQLSKNQTITFRPYMTGGGGHYYTEEEINIMEYIIQNGSSVDINGGCSSSGGIPLHTAYRHNNDRFIDFLIQNGADQHDKDFSGKIPSDYCSRTYNLTSNN</sequence>